<accession>A0A0S4IVF3</accession>
<dbReference type="InterPro" id="IPR012171">
    <property type="entry name" value="Fatty_acid_desaturase"/>
</dbReference>
<keyword evidence="1" id="KW-0812">Transmembrane</keyword>
<dbReference type="PANTHER" id="PTHR19353">
    <property type="entry name" value="FATTY ACID DESATURASE 2"/>
    <property type="match status" value="1"/>
</dbReference>
<feature type="transmembrane region" description="Helical" evidence="1">
    <location>
        <begin position="242"/>
        <end position="260"/>
    </location>
</feature>
<keyword evidence="1" id="KW-1133">Transmembrane helix</keyword>
<protein>
    <submittedName>
        <fullName evidence="3">Delta-6 fatty acid desaturase, putative</fullName>
    </submittedName>
</protein>
<dbReference type="CDD" id="cd03506">
    <property type="entry name" value="Delta6-FADS-like"/>
    <property type="match status" value="1"/>
</dbReference>
<sequence length="429" mass="48841">MAIDSTIKSPSSSSSPTLNSTQLVRDVIRIEGKYYDTKGLASTHPGGELIVRLSNQTDGTALFNSSHRRRFPHDKYKHLLIKEENVDPVSRMAPNTQNYDLYFEICEKIKPIISPTQGFAPWWYFIKVFVLVAFVIGVDASTFIWARPLWVTAIQSLFMAWIGLNVQHDANHGAVSRNWKINRALGLTQDLCGGTSVAWSYNHNVVHHVHCNDVERDHDLDIPLLRLMKSVPWTMSYKLQQFYFLGLEAVFGLVHVVQTQVWMWRGPDEKMRLVGKDWDLSRAISMIIPLRFIGFLITQPTIHDALLHTALQYCLGGLYLAFFFLISHNFCGAKKEGIDSTSGCFVTNQTETSSNVGGALLAFMNGGLNFQIEHHLFPRVHHSYYHKIAPTVRKMCQERGIQYMHFPTIKDNFVSTFNHLEQLGAKPSE</sequence>
<proteinExistence type="predicted"/>
<reference evidence="4" key="1">
    <citation type="submission" date="2015-09" db="EMBL/GenBank/DDBJ databases">
        <authorList>
            <consortium name="Pathogen Informatics"/>
        </authorList>
    </citation>
    <scope>NUCLEOTIDE SEQUENCE [LARGE SCALE GENOMIC DNA]</scope>
    <source>
        <strain evidence="4">Lake Konstanz</strain>
    </source>
</reference>
<name>A0A0S4IVF3_BODSA</name>
<dbReference type="AlphaFoldDB" id="A0A0S4IVF3"/>
<dbReference type="EMBL" id="CYKH01000691">
    <property type="protein sequence ID" value="CUG18376.1"/>
    <property type="molecule type" value="Genomic_DNA"/>
</dbReference>
<keyword evidence="4" id="KW-1185">Reference proteome</keyword>
<dbReference type="GO" id="GO:0016717">
    <property type="term" value="F:oxidoreductase activity, acting on paired donors, with oxidation of a pair of donors resulting in the reduction of molecular oxygen to two molecules of water"/>
    <property type="evidence" value="ECO:0007669"/>
    <property type="project" value="TreeGrafter"/>
</dbReference>
<keyword evidence="1" id="KW-0472">Membrane</keyword>
<dbReference type="GO" id="GO:0006629">
    <property type="term" value="P:lipid metabolic process"/>
    <property type="evidence" value="ECO:0007669"/>
    <property type="project" value="InterPro"/>
</dbReference>
<evidence type="ECO:0000313" key="4">
    <source>
        <dbReference type="Proteomes" id="UP000051952"/>
    </source>
</evidence>
<feature type="transmembrane region" description="Helical" evidence="1">
    <location>
        <begin position="305"/>
        <end position="326"/>
    </location>
</feature>
<dbReference type="Proteomes" id="UP000051952">
    <property type="component" value="Unassembled WGS sequence"/>
</dbReference>
<dbReference type="GO" id="GO:0016020">
    <property type="term" value="C:membrane"/>
    <property type="evidence" value="ECO:0007669"/>
    <property type="project" value="TreeGrafter"/>
</dbReference>
<dbReference type="OrthoDB" id="260519at2759"/>
<dbReference type="OMA" id="RECTAIF"/>
<feature type="transmembrane region" description="Helical" evidence="1">
    <location>
        <begin position="122"/>
        <end position="146"/>
    </location>
</feature>
<dbReference type="InterPro" id="IPR005804">
    <property type="entry name" value="FA_desaturase_dom"/>
</dbReference>
<organism evidence="3 4">
    <name type="scientific">Bodo saltans</name>
    <name type="common">Flagellated protozoan</name>
    <dbReference type="NCBI Taxonomy" id="75058"/>
    <lineage>
        <taxon>Eukaryota</taxon>
        <taxon>Discoba</taxon>
        <taxon>Euglenozoa</taxon>
        <taxon>Kinetoplastea</taxon>
        <taxon>Metakinetoplastina</taxon>
        <taxon>Eubodonida</taxon>
        <taxon>Bodonidae</taxon>
        <taxon>Bodo</taxon>
    </lineage>
</organism>
<evidence type="ECO:0000313" key="3">
    <source>
        <dbReference type="EMBL" id="CUG18376.1"/>
    </source>
</evidence>
<feature type="domain" description="Fatty acid desaturase" evidence="2">
    <location>
        <begin position="150"/>
        <end position="406"/>
    </location>
</feature>
<evidence type="ECO:0000256" key="1">
    <source>
        <dbReference type="SAM" id="Phobius"/>
    </source>
</evidence>
<dbReference type="Pfam" id="PF00487">
    <property type="entry name" value="FA_desaturase"/>
    <property type="match status" value="1"/>
</dbReference>
<dbReference type="PANTHER" id="PTHR19353:SF75">
    <property type="entry name" value="FATTY ACID DESATURASE, PUTATIVE-RELATED"/>
    <property type="match status" value="1"/>
</dbReference>
<dbReference type="PIRSF" id="PIRSF015921">
    <property type="entry name" value="FA_sphinglp_des"/>
    <property type="match status" value="1"/>
</dbReference>
<dbReference type="VEuPathDB" id="TriTrypDB:BSAL_75450"/>
<gene>
    <name evidence="3" type="ORF">BSAL_75450</name>
</gene>
<dbReference type="InterPro" id="IPR036400">
    <property type="entry name" value="Cyt_B5-like_heme/steroid_sf"/>
</dbReference>
<evidence type="ECO:0000259" key="2">
    <source>
        <dbReference type="Pfam" id="PF00487"/>
    </source>
</evidence>
<dbReference type="SUPFAM" id="SSF55856">
    <property type="entry name" value="Cytochrome b5-like heme/steroid binding domain"/>
    <property type="match status" value="1"/>
</dbReference>